<evidence type="ECO:0000256" key="7">
    <source>
        <dbReference type="ARBA" id="ARBA00023204"/>
    </source>
</evidence>
<evidence type="ECO:0000313" key="12">
    <source>
        <dbReference type="EMBL" id="SDM74511.1"/>
    </source>
</evidence>
<evidence type="ECO:0000313" key="13">
    <source>
        <dbReference type="Proteomes" id="UP000199451"/>
    </source>
</evidence>
<dbReference type="InterPro" id="IPR017170">
    <property type="entry name" value="Lhr-like"/>
</dbReference>
<dbReference type="GO" id="GO:0140097">
    <property type="term" value="F:catalytic activity, acting on DNA"/>
    <property type="evidence" value="ECO:0007669"/>
    <property type="project" value="UniProtKB-ARBA"/>
</dbReference>
<sequence>MPDGETQTGVDAFTHLGDAVRGALSERGFSTPTEPQRRAIPPLAAGDNALVIAPTGTGKTETAMLPVFDSIAEAEDRFGISALYITPLRALNRDMRDRLDWWGDYLDLDIDVRHGDTTQYQRGKQADDPPDVLVTTPETLQAMLTGKKLRTALSDVHHVVVDEVHELASSKRGAQLTVAFERLGQLAGDYQRIGLSATVGSPAEVAKFLTGDCDFTIVEVDVDNRVDFTVTHPRVTDEDERLSGKLATDAELASHVRAIRNLVEEHTSTLVFVNTRQTAEALGAHFKKLDAPVGVHHGSLSKEARIEVEDAFKSGELDGLICTSSMELGIDVGRVDHVVQYGSPREVARLLQRVGRAGHRLGLVSEGTVVTSDADDTFEALAIARRAEAGEVEPAHIHHGSLDVVANQIVGCVMDHGEVSARETYDLLTDAYPFRDLSEEQFREVVRELHGNRLLWLNEEKDLLEKSGGTWQYFYANLSMIPDEETYDVHDISSRKQIGTLDEKFVVNFAEPGEVFIQRGEMWRINDIDEDEGEVNVTPIEDPTGEVPSWVGSEIPVPKPVAQEVGEMRGVAGPQFERGAPRAGVTSEFVRRYPTDDYTVSEALELLERQAEAGTPIPTHDRVVVEGQGRTVVVNACFGHKINETFGRLLSALIAQRTGSSVGMEVDPYRIEFEVPSKVGPNEFVEVLESTDPAHIEGLLELALKNADSLKFTLAQVAAKFGSLKRYQGRKRFGGDRLLAALKDTPVYDEAVREVFHTDLAVEETAEILAQMQSGDIDLVVARERTPVGIAGNSSGRDFLVPENADASVIETVRERIQNDRVILVCLHCREWSRKTKVRRVREQPECPNCESTRVAALNPWADDTVQAVKSQDRDEEQEELVQRAYKSANLVQSHGKRAVVALAARGVGPHNAARIISKLREDEDDFYRDILAQERQFARTKSFWD</sequence>
<evidence type="ECO:0000256" key="6">
    <source>
        <dbReference type="ARBA" id="ARBA00023125"/>
    </source>
</evidence>
<dbReference type="PROSITE" id="PS00690">
    <property type="entry name" value="DEAH_ATP_HELICASE"/>
    <property type="match status" value="1"/>
</dbReference>
<keyword evidence="4 12" id="KW-0347">Helicase</keyword>
<dbReference type="Pfam" id="PF00270">
    <property type="entry name" value="DEAD"/>
    <property type="match status" value="1"/>
</dbReference>
<dbReference type="STRING" id="660521.SAMN04487949_2470"/>
<dbReference type="SMART" id="SM00490">
    <property type="entry name" value="HELICc"/>
    <property type="match status" value="1"/>
</dbReference>
<name>A0A1G9VRB2_9EURY</name>
<organism evidence="12 13">
    <name type="scientific">Halogranum gelatinilyticum</name>
    <dbReference type="NCBI Taxonomy" id="660521"/>
    <lineage>
        <taxon>Archaea</taxon>
        <taxon>Methanobacteriati</taxon>
        <taxon>Methanobacteriota</taxon>
        <taxon>Stenosarchaea group</taxon>
        <taxon>Halobacteria</taxon>
        <taxon>Halobacteriales</taxon>
        <taxon>Haloferacaceae</taxon>
    </lineage>
</organism>
<dbReference type="Gene3D" id="3.40.50.300">
    <property type="entry name" value="P-loop containing nucleotide triphosphate hydrolases"/>
    <property type="match status" value="2"/>
</dbReference>
<dbReference type="PANTHER" id="PTHR47962">
    <property type="entry name" value="ATP-DEPENDENT HELICASE LHR-RELATED-RELATED"/>
    <property type="match status" value="1"/>
</dbReference>
<dbReference type="InterPro" id="IPR052511">
    <property type="entry name" value="ATP-dep_Helicase"/>
</dbReference>
<dbReference type="Pfam" id="PF19306">
    <property type="entry name" value="WHD_Lhr"/>
    <property type="match status" value="1"/>
</dbReference>
<dbReference type="SMART" id="SM00487">
    <property type="entry name" value="DEXDc"/>
    <property type="match status" value="1"/>
</dbReference>
<dbReference type="GO" id="GO:0003677">
    <property type="term" value="F:DNA binding"/>
    <property type="evidence" value="ECO:0007669"/>
    <property type="project" value="UniProtKB-KW"/>
</dbReference>
<dbReference type="InterPro" id="IPR011545">
    <property type="entry name" value="DEAD/DEAH_box_helicase_dom"/>
</dbReference>
<dbReference type="OrthoDB" id="33870at2157"/>
<dbReference type="EMBL" id="FNHL01000003">
    <property type="protein sequence ID" value="SDM74511.1"/>
    <property type="molecule type" value="Genomic_DNA"/>
</dbReference>
<keyword evidence="6" id="KW-0238">DNA-binding</keyword>
<evidence type="ECO:0000256" key="1">
    <source>
        <dbReference type="ARBA" id="ARBA00022741"/>
    </source>
</evidence>
<dbReference type="InterPro" id="IPR045628">
    <property type="entry name" value="Lhr_WH_dom"/>
</dbReference>
<dbReference type="GO" id="GO:0006281">
    <property type="term" value="P:DNA repair"/>
    <property type="evidence" value="ECO:0007669"/>
    <property type="project" value="UniProtKB-KW"/>
</dbReference>
<protein>
    <submittedName>
        <fullName evidence="12">ATP-dependent helicase Lhr and Lhr-like helicase</fullName>
    </submittedName>
</protein>
<dbReference type="GO" id="GO:0004386">
    <property type="term" value="F:helicase activity"/>
    <property type="evidence" value="ECO:0007669"/>
    <property type="project" value="UniProtKB-KW"/>
</dbReference>
<dbReference type="Pfam" id="PF00271">
    <property type="entry name" value="Helicase_C"/>
    <property type="match status" value="1"/>
</dbReference>
<evidence type="ECO:0000259" key="10">
    <source>
        <dbReference type="PROSITE" id="PS51192"/>
    </source>
</evidence>
<dbReference type="PIRSF" id="PIRSF037307">
    <property type="entry name" value="Lhr-like_helic_prd"/>
    <property type="match status" value="1"/>
</dbReference>
<keyword evidence="13" id="KW-1185">Reference proteome</keyword>
<evidence type="ECO:0000256" key="9">
    <source>
        <dbReference type="ARBA" id="ARBA00093467"/>
    </source>
</evidence>
<evidence type="ECO:0000256" key="3">
    <source>
        <dbReference type="ARBA" id="ARBA00022801"/>
    </source>
</evidence>
<evidence type="ECO:0000256" key="2">
    <source>
        <dbReference type="ARBA" id="ARBA00022763"/>
    </source>
</evidence>
<keyword evidence="5" id="KW-0067">ATP-binding</keyword>
<comment type="similarity">
    <text evidence="9">Belongs to the Lhr helicase family. Lhr-Core subfamily.</text>
</comment>
<dbReference type="RefSeq" id="WP_089697780.1">
    <property type="nucleotide sequence ID" value="NZ_FNHL01000003.1"/>
</dbReference>
<feature type="domain" description="Helicase C-terminal" evidence="11">
    <location>
        <begin position="254"/>
        <end position="403"/>
    </location>
</feature>
<dbReference type="PROSITE" id="PS51192">
    <property type="entry name" value="HELICASE_ATP_BIND_1"/>
    <property type="match status" value="1"/>
</dbReference>
<dbReference type="Pfam" id="PF08494">
    <property type="entry name" value="DEAD_assoc"/>
    <property type="match status" value="1"/>
</dbReference>
<dbReference type="SUPFAM" id="SSF52540">
    <property type="entry name" value="P-loop containing nucleoside triphosphate hydrolases"/>
    <property type="match status" value="1"/>
</dbReference>
<proteinExistence type="inferred from homology"/>
<dbReference type="InterPro" id="IPR013701">
    <property type="entry name" value="Lhr-like_DEAD/DEAH_assoc"/>
</dbReference>
<accession>A0A1G9VRB2</accession>
<dbReference type="InterPro" id="IPR027417">
    <property type="entry name" value="P-loop_NTPase"/>
</dbReference>
<keyword evidence="3" id="KW-0378">Hydrolase</keyword>
<dbReference type="PANTHER" id="PTHR47962:SF5">
    <property type="entry name" value="ATP-DEPENDENT HELICASE LHR-RELATED"/>
    <property type="match status" value="1"/>
</dbReference>
<dbReference type="InterPro" id="IPR014001">
    <property type="entry name" value="Helicase_ATP-bd"/>
</dbReference>
<dbReference type="InterPro" id="IPR001650">
    <property type="entry name" value="Helicase_C-like"/>
</dbReference>
<evidence type="ECO:0000259" key="11">
    <source>
        <dbReference type="PROSITE" id="PS51194"/>
    </source>
</evidence>
<keyword evidence="1" id="KW-0547">Nucleotide-binding</keyword>
<evidence type="ECO:0000256" key="4">
    <source>
        <dbReference type="ARBA" id="ARBA00022806"/>
    </source>
</evidence>
<keyword evidence="7" id="KW-0234">DNA repair</keyword>
<dbReference type="GO" id="GO:0005524">
    <property type="term" value="F:ATP binding"/>
    <property type="evidence" value="ECO:0007669"/>
    <property type="project" value="UniProtKB-KW"/>
</dbReference>
<keyword evidence="2" id="KW-0227">DNA damage</keyword>
<reference evidence="13" key="1">
    <citation type="submission" date="2016-10" db="EMBL/GenBank/DDBJ databases">
        <authorList>
            <person name="Varghese N."/>
            <person name="Submissions S."/>
        </authorList>
    </citation>
    <scope>NUCLEOTIDE SEQUENCE [LARGE SCALE GENOMIC DNA]</scope>
    <source>
        <strain evidence="13">CGMCC 1.10119</strain>
    </source>
</reference>
<evidence type="ECO:0000256" key="8">
    <source>
        <dbReference type="ARBA" id="ARBA00023235"/>
    </source>
</evidence>
<gene>
    <name evidence="12" type="ORF">SAMN04487949_2470</name>
</gene>
<dbReference type="GO" id="GO:0016887">
    <property type="term" value="F:ATP hydrolysis activity"/>
    <property type="evidence" value="ECO:0007669"/>
    <property type="project" value="TreeGrafter"/>
</dbReference>
<dbReference type="Proteomes" id="UP000199451">
    <property type="component" value="Unassembled WGS sequence"/>
</dbReference>
<feature type="domain" description="Helicase ATP-binding" evidence="10">
    <location>
        <begin position="40"/>
        <end position="217"/>
    </location>
</feature>
<dbReference type="PROSITE" id="PS51194">
    <property type="entry name" value="HELICASE_CTER"/>
    <property type="match status" value="1"/>
</dbReference>
<keyword evidence="8" id="KW-0413">Isomerase</keyword>
<evidence type="ECO:0000256" key="5">
    <source>
        <dbReference type="ARBA" id="ARBA00022840"/>
    </source>
</evidence>
<dbReference type="InterPro" id="IPR002464">
    <property type="entry name" value="DNA/RNA_helicase_DEAH_CS"/>
</dbReference>
<dbReference type="AlphaFoldDB" id="A0A1G9VRB2"/>